<dbReference type="AlphaFoldDB" id="G0N1C8"/>
<dbReference type="InParanoid" id="G0N1C8"/>
<dbReference type="Proteomes" id="UP000008068">
    <property type="component" value="Unassembled WGS sequence"/>
</dbReference>
<gene>
    <name evidence="3" type="ORF">CAEBREN_07987</name>
</gene>
<dbReference type="InterPro" id="IPR053315">
    <property type="entry name" value="Peptidase_C14A"/>
</dbReference>
<protein>
    <recommendedName>
        <fullName evidence="2">SPK domain-containing protein</fullName>
    </recommendedName>
</protein>
<dbReference type="SMART" id="SM00583">
    <property type="entry name" value="SPK"/>
    <property type="match status" value="1"/>
</dbReference>
<feature type="compositionally biased region" description="Acidic residues" evidence="1">
    <location>
        <begin position="135"/>
        <end position="144"/>
    </location>
</feature>
<dbReference type="Pfam" id="PF04435">
    <property type="entry name" value="SPK"/>
    <property type="match status" value="1"/>
</dbReference>
<dbReference type="eggNOG" id="ENOG502TK08">
    <property type="taxonomic scope" value="Eukaryota"/>
</dbReference>
<proteinExistence type="predicted"/>
<keyword evidence="4" id="KW-1185">Reference proteome</keyword>
<organism evidence="4">
    <name type="scientific">Caenorhabditis brenneri</name>
    <name type="common">Nematode worm</name>
    <dbReference type="NCBI Taxonomy" id="135651"/>
    <lineage>
        <taxon>Eukaryota</taxon>
        <taxon>Metazoa</taxon>
        <taxon>Ecdysozoa</taxon>
        <taxon>Nematoda</taxon>
        <taxon>Chromadorea</taxon>
        <taxon>Rhabditida</taxon>
        <taxon>Rhabditina</taxon>
        <taxon>Rhabditomorpha</taxon>
        <taxon>Rhabditoidea</taxon>
        <taxon>Rhabditidae</taxon>
        <taxon>Peloderinae</taxon>
        <taxon>Caenorhabditis</taxon>
    </lineage>
</organism>
<dbReference type="PANTHER" id="PTHR23362:SF8">
    <property type="entry name" value="SPK DOMAIN-CONTAINING PROTEIN"/>
    <property type="match status" value="1"/>
</dbReference>
<reference evidence="4" key="1">
    <citation type="submission" date="2011-07" db="EMBL/GenBank/DDBJ databases">
        <authorList>
            <consortium name="Caenorhabditis brenneri Sequencing and Analysis Consortium"/>
            <person name="Wilson R.K."/>
        </authorList>
    </citation>
    <scope>NUCLEOTIDE SEQUENCE [LARGE SCALE GENOMIC DNA]</scope>
    <source>
        <strain evidence="4">PB2801</strain>
    </source>
</reference>
<feature type="domain" description="SPK" evidence="2">
    <location>
        <begin position="1"/>
        <end position="110"/>
    </location>
</feature>
<evidence type="ECO:0000313" key="3">
    <source>
        <dbReference type="EMBL" id="EGT49872.1"/>
    </source>
</evidence>
<sequence length="399" mass="45763">MSGFVKYIEEKTRDVTTPMIGLELCRGYLKSIGSQDSPDKLADRLYTYKKHLHKLTEYGVETRVKIIFALSATVDSQFLKMLREYAYVEVDEKQRITRYESNDGFLQLRGDHSQKAKAKNIQYSKIRRDSKDVVEEQEEEEGEMEDVKPNYDDEDEKIKEMSYSFNEFRALIKSEIQKRKEAEIDKIGSRSQVFDEMDDISLTGHSDATPVEQKCSAWLRGARLSEEPGGAGLPEEPRGAELQDIEVITVDDDVKIEPQEECIQTRLTHHKVLKALRTVLLTIDSSNLHKTLEKIENKLKKTSPIAEISSDGVLLGMESCLHMILKNSSMKPDLAEENRSLKEFVMLLRSAIFTMDSDILEKFQQKLKELSAELFNVDKYITIEKIESSLEIALTIFSP</sequence>
<dbReference type="HOGENOM" id="CLU_691229_0_0_1"/>
<accession>G0N1C8</accession>
<dbReference type="OMA" id="MTHRIND"/>
<dbReference type="PANTHER" id="PTHR23362">
    <property type="entry name" value="L-PLASTIN-RELATED"/>
    <property type="match status" value="1"/>
</dbReference>
<dbReference type="OrthoDB" id="5877798at2759"/>
<evidence type="ECO:0000313" key="4">
    <source>
        <dbReference type="Proteomes" id="UP000008068"/>
    </source>
</evidence>
<dbReference type="EMBL" id="GL379826">
    <property type="protein sequence ID" value="EGT49872.1"/>
    <property type="molecule type" value="Genomic_DNA"/>
</dbReference>
<name>G0N1C8_CAEBE</name>
<evidence type="ECO:0000256" key="1">
    <source>
        <dbReference type="SAM" id="MobiDB-lite"/>
    </source>
</evidence>
<feature type="region of interest" description="Disordered" evidence="1">
    <location>
        <begin position="129"/>
        <end position="149"/>
    </location>
</feature>
<dbReference type="InterPro" id="IPR006570">
    <property type="entry name" value="SPK_dom"/>
</dbReference>
<evidence type="ECO:0000259" key="2">
    <source>
        <dbReference type="SMART" id="SM00583"/>
    </source>
</evidence>